<organism evidence="2 3">
    <name type="scientific">Actinokineospora auranticolor</name>
    <dbReference type="NCBI Taxonomy" id="155976"/>
    <lineage>
        <taxon>Bacteria</taxon>
        <taxon>Bacillati</taxon>
        <taxon>Actinomycetota</taxon>
        <taxon>Actinomycetes</taxon>
        <taxon>Pseudonocardiales</taxon>
        <taxon>Pseudonocardiaceae</taxon>
        <taxon>Actinokineospora</taxon>
    </lineage>
</organism>
<dbReference type="RefSeq" id="WP_104482165.1">
    <property type="nucleotide sequence ID" value="NZ_CP154825.1"/>
</dbReference>
<feature type="transmembrane region" description="Helical" evidence="1">
    <location>
        <begin position="26"/>
        <end position="45"/>
    </location>
</feature>
<dbReference type="AlphaFoldDB" id="A0A2S6GGC5"/>
<dbReference type="OrthoDB" id="4218022at2"/>
<dbReference type="EMBL" id="PTIX01000021">
    <property type="protein sequence ID" value="PPK64241.1"/>
    <property type="molecule type" value="Genomic_DNA"/>
</dbReference>
<proteinExistence type="predicted"/>
<comment type="caution">
    <text evidence="2">The sequence shown here is derived from an EMBL/GenBank/DDBJ whole genome shotgun (WGS) entry which is preliminary data.</text>
</comment>
<reference evidence="2 3" key="1">
    <citation type="submission" date="2018-02" db="EMBL/GenBank/DDBJ databases">
        <title>Genomic Encyclopedia of Archaeal and Bacterial Type Strains, Phase II (KMG-II): from individual species to whole genera.</title>
        <authorList>
            <person name="Goeker M."/>
        </authorList>
    </citation>
    <scope>NUCLEOTIDE SEQUENCE [LARGE SCALE GENOMIC DNA]</scope>
    <source>
        <strain evidence="2 3">YU 961-1</strain>
    </source>
</reference>
<name>A0A2S6GGC5_9PSEU</name>
<gene>
    <name evidence="2" type="ORF">CLV40_121105</name>
</gene>
<keyword evidence="1" id="KW-1133">Transmembrane helix</keyword>
<accession>A0A2S6GGC5</accession>
<keyword evidence="1" id="KW-0812">Transmembrane</keyword>
<dbReference type="Proteomes" id="UP000239203">
    <property type="component" value="Unassembled WGS sequence"/>
</dbReference>
<sequence>MIEQNPEKPEPADIATKKRRRFNGGVLVITALLVGFLLGGAAFGGRKAGTDPAGSGDAAEVLVAATTAATPTPDPLPKPGDFTVAVNVLEKHCFGAAGCNITYRVEPAYTGSTPLPEGQEFTVVYEMNGGDEPQIGHFTISGKVANFSSQEMIQTTSSKAELTAKVTGVL</sequence>
<keyword evidence="1" id="KW-0472">Membrane</keyword>
<protein>
    <submittedName>
        <fullName evidence="2">Uncharacterized protein</fullName>
    </submittedName>
</protein>
<evidence type="ECO:0000313" key="3">
    <source>
        <dbReference type="Proteomes" id="UP000239203"/>
    </source>
</evidence>
<evidence type="ECO:0000256" key="1">
    <source>
        <dbReference type="SAM" id="Phobius"/>
    </source>
</evidence>
<keyword evidence="3" id="KW-1185">Reference proteome</keyword>
<evidence type="ECO:0000313" key="2">
    <source>
        <dbReference type="EMBL" id="PPK64241.1"/>
    </source>
</evidence>